<organism evidence="3 4">
    <name type="scientific">Peptoniphilus koenoeneniae</name>
    <dbReference type="NCBI Taxonomy" id="507751"/>
    <lineage>
        <taxon>Bacteria</taxon>
        <taxon>Bacillati</taxon>
        <taxon>Bacillota</taxon>
        <taxon>Tissierellia</taxon>
        <taxon>Tissierellales</taxon>
        <taxon>Peptoniphilaceae</taxon>
        <taxon>Peptoniphilus</taxon>
    </lineage>
</organism>
<evidence type="ECO:0000259" key="2">
    <source>
        <dbReference type="Pfam" id="PF13581"/>
    </source>
</evidence>
<keyword evidence="4" id="KW-1185">Reference proteome</keyword>
<keyword evidence="3" id="KW-0418">Kinase</keyword>
<dbReference type="InterPro" id="IPR036890">
    <property type="entry name" value="HATPase_C_sf"/>
</dbReference>
<dbReference type="Gene3D" id="3.30.565.10">
    <property type="entry name" value="Histidine kinase-like ATPase, C-terminal domain"/>
    <property type="match status" value="1"/>
</dbReference>
<gene>
    <name evidence="3" type="ORF">J2S72_000337</name>
</gene>
<dbReference type="Pfam" id="PF13581">
    <property type="entry name" value="HATPase_c_2"/>
    <property type="match status" value="1"/>
</dbReference>
<keyword evidence="3" id="KW-0808">Transferase</keyword>
<reference evidence="3 4" key="1">
    <citation type="submission" date="2023-07" db="EMBL/GenBank/DDBJ databases">
        <title>Genomic Encyclopedia of Type Strains, Phase IV (KMG-IV): sequencing the most valuable type-strain genomes for metagenomic binning, comparative biology and taxonomic classification.</title>
        <authorList>
            <person name="Goeker M."/>
        </authorList>
    </citation>
    <scope>NUCLEOTIDE SEQUENCE [LARGE SCALE GENOMIC DNA]</scope>
    <source>
        <strain evidence="3 4">DSM 22616</strain>
    </source>
</reference>
<feature type="domain" description="Histidine kinase/HSP90-like ATPase" evidence="2">
    <location>
        <begin position="28"/>
        <end position="121"/>
    </location>
</feature>
<dbReference type="SUPFAM" id="SSF55874">
    <property type="entry name" value="ATPase domain of HSP90 chaperone/DNA topoisomerase II/histidine kinase"/>
    <property type="match status" value="1"/>
</dbReference>
<dbReference type="EMBL" id="JAUSTN010000002">
    <property type="protein sequence ID" value="MDQ0274329.1"/>
    <property type="molecule type" value="Genomic_DNA"/>
</dbReference>
<dbReference type="RefSeq" id="WP_023054906.1">
    <property type="nucleotide sequence ID" value="NZ_JAUSTN010000002.1"/>
</dbReference>
<evidence type="ECO:0000313" key="3">
    <source>
        <dbReference type="EMBL" id="MDQ0274329.1"/>
    </source>
</evidence>
<proteinExistence type="predicted"/>
<name>A0ABU0AST4_9FIRM</name>
<evidence type="ECO:0000313" key="4">
    <source>
        <dbReference type="Proteomes" id="UP001236559"/>
    </source>
</evidence>
<protein>
    <submittedName>
        <fullName evidence="3">Serine/threonine-protein kinase RsbW</fullName>
        <ecNumber evidence="3">2.7.11.1</ecNumber>
    </submittedName>
</protein>
<comment type="caution">
    <text evidence="3">The sequence shown here is derived from an EMBL/GenBank/DDBJ whole genome shotgun (WGS) entry which is preliminary data.</text>
</comment>
<dbReference type="CDD" id="cd16936">
    <property type="entry name" value="HATPase_RsbW-like"/>
    <property type="match status" value="1"/>
</dbReference>
<sequence length="130" mass="14858">MDLIYKFRGSVNSDLSKVKPFLDSMMYDLNNFIFNQDTLFDIKLILDELIINSVLHGNNKDCLKNVYLSVNLLKDSIVIKVKDEGCGITYNFNDYDFKNLKCSGRGLLLVKALTDSLVLNNNEVIVKKKL</sequence>
<keyword evidence="1" id="KW-0723">Serine/threonine-protein kinase</keyword>
<dbReference type="GO" id="GO:0004674">
    <property type="term" value="F:protein serine/threonine kinase activity"/>
    <property type="evidence" value="ECO:0007669"/>
    <property type="project" value="UniProtKB-EC"/>
</dbReference>
<dbReference type="PANTHER" id="PTHR35526:SF3">
    <property type="entry name" value="ANTI-SIGMA-F FACTOR RSBW"/>
    <property type="match status" value="1"/>
</dbReference>
<dbReference type="PANTHER" id="PTHR35526">
    <property type="entry name" value="ANTI-SIGMA-F FACTOR RSBW-RELATED"/>
    <property type="match status" value="1"/>
</dbReference>
<dbReference type="InterPro" id="IPR003594">
    <property type="entry name" value="HATPase_dom"/>
</dbReference>
<dbReference type="EC" id="2.7.11.1" evidence="3"/>
<dbReference type="Proteomes" id="UP001236559">
    <property type="component" value="Unassembled WGS sequence"/>
</dbReference>
<evidence type="ECO:0000256" key="1">
    <source>
        <dbReference type="ARBA" id="ARBA00022527"/>
    </source>
</evidence>
<accession>A0ABU0AST4</accession>
<dbReference type="InterPro" id="IPR050267">
    <property type="entry name" value="Anti-sigma-factor_SerPK"/>
</dbReference>